<keyword evidence="2" id="KW-1185">Reference proteome</keyword>
<reference evidence="1" key="1">
    <citation type="submission" date="2021-04" db="EMBL/GenBank/DDBJ databases">
        <title>Genome based classification of Actinospica acidithermotolerans sp. nov., an actinobacterium isolated from an Indonesian hot spring.</title>
        <authorList>
            <person name="Kusuma A.B."/>
            <person name="Putra K.E."/>
            <person name="Nafisah S."/>
            <person name="Loh J."/>
            <person name="Nouioui I."/>
            <person name="Goodfellow M."/>
        </authorList>
    </citation>
    <scope>NUCLEOTIDE SEQUENCE</scope>
    <source>
        <strain evidence="1">DSM 45618</strain>
    </source>
</reference>
<keyword evidence="1" id="KW-0378">Hydrolase</keyword>
<evidence type="ECO:0000313" key="2">
    <source>
        <dbReference type="Proteomes" id="UP000677913"/>
    </source>
</evidence>
<protein>
    <submittedName>
        <fullName evidence="1">Alpha/beta hydrolase</fullName>
    </submittedName>
</protein>
<dbReference type="Proteomes" id="UP000677913">
    <property type="component" value="Unassembled WGS sequence"/>
</dbReference>
<organism evidence="1 2">
    <name type="scientific">Actinocrinis puniceicyclus</name>
    <dbReference type="NCBI Taxonomy" id="977794"/>
    <lineage>
        <taxon>Bacteria</taxon>
        <taxon>Bacillati</taxon>
        <taxon>Actinomycetota</taxon>
        <taxon>Actinomycetes</taxon>
        <taxon>Catenulisporales</taxon>
        <taxon>Actinospicaceae</taxon>
        <taxon>Actinocrinis</taxon>
    </lineage>
</organism>
<accession>A0A8J8BC19</accession>
<dbReference type="InterPro" id="IPR029058">
    <property type="entry name" value="AB_hydrolase_fold"/>
</dbReference>
<dbReference type="AlphaFoldDB" id="A0A8J8BC19"/>
<name>A0A8J8BC19_9ACTN</name>
<dbReference type="InterPro" id="IPR010520">
    <property type="entry name" value="FrsA-like"/>
</dbReference>
<evidence type="ECO:0000313" key="1">
    <source>
        <dbReference type="EMBL" id="MBS2963683.1"/>
    </source>
</evidence>
<dbReference type="GO" id="GO:0016787">
    <property type="term" value="F:hydrolase activity"/>
    <property type="evidence" value="ECO:0007669"/>
    <property type="project" value="UniProtKB-KW"/>
</dbReference>
<comment type="caution">
    <text evidence="1">The sequence shown here is derived from an EMBL/GenBank/DDBJ whole genome shotgun (WGS) entry which is preliminary data.</text>
</comment>
<dbReference type="RefSeq" id="WP_211467609.1">
    <property type="nucleotide sequence ID" value="NZ_JAGSXH010000032.1"/>
</dbReference>
<dbReference type="Pfam" id="PF06500">
    <property type="entry name" value="FrsA-like"/>
    <property type="match status" value="1"/>
</dbReference>
<dbReference type="Gene3D" id="3.40.50.1820">
    <property type="entry name" value="alpha/beta hydrolase"/>
    <property type="match status" value="1"/>
</dbReference>
<dbReference type="EMBL" id="JAGSXH010000032">
    <property type="protein sequence ID" value="MBS2963683.1"/>
    <property type="molecule type" value="Genomic_DNA"/>
</dbReference>
<gene>
    <name evidence="1" type="ORF">KGA66_11530</name>
</gene>
<proteinExistence type="predicted"/>
<dbReference type="SUPFAM" id="SSF53474">
    <property type="entry name" value="alpha/beta-Hydrolases"/>
    <property type="match status" value="1"/>
</dbReference>
<sequence length="375" mass="40962">MSAPVNPAVNDVRELKQFIELHARAQAIPGYRAILDRIGTDLGDGEGSWAGEWSRAADALLARGRALEACRHYAMARFPYPDGPARERAALACVAAFGQWCRQKAPQVQRLELETSVGPLRCWAAGLSAHRPRPLLLIMGGIVSVKEQWASVLPLVEKFGMAGIAAELPGVGENTLPYDADSWRMLPALLDAVADRADVHHTYANTLSFSGQLALRAAAEDPRIRGVVTAGAPVRVFFTDRDWLARVPRITADTLARLTGARPGDPAGDLAGRLAPLALSDEQLDAIRIPVAYLNSRRDEIIPGAEAALLRERLADLRLVENDDVHGSPLHVTETRIWTVLSVLRMRRVRNPQRVVLGAVWRALRARRAVRGAGR</sequence>